<reference evidence="1 2" key="1">
    <citation type="journal article" date="2016" name="Nat. Commun.">
        <title>Thousands of microbial genomes shed light on interconnected biogeochemical processes in an aquifer system.</title>
        <authorList>
            <person name="Anantharaman K."/>
            <person name="Brown C.T."/>
            <person name="Hug L.A."/>
            <person name="Sharon I."/>
            <person name="Castelle C.J."/>
            <person name="Probst A.J."/>
            <person name="Thomas B.C."/>
            <person name="Singh A."/>
            <person name="Wilkins M.J."/>
            <person name="Karaoz U."/>
            <person name="Brodie E.L."/>
            <person name="Williams K.H."/>
            <person name="Hubbard S.S."/>
            <person name="Banfield J.F."/>
        </authorList>
    </citation>
    <scope>NUCLEOTIDE SEQUENCE [LARGE SCALE GENOMIC DNA]</scope>
</reference>
<protein>
    <submittedName>
        <fullName evidence="1">Uncharacterized protein</fullName>
    </submittedName>
</protein>
<dbReference type="Proteomes" id="UP000177555">
    <property type="component" value="Unassembled WGS sequence"/>
</dbReference>
<dbReference type="AlphaFoldDB" id="A0A1F5JJS2"/>
<accession>A0A1F5JJS2</accession>
<evidence type="ECO:0000313" key="1">
    <source>
        <dbReference type="EMBL" id="OGE28808.1"/>
    </source>
</evidence>
<gene>
    <name evidence="1" type="ORF">A2867_04275</name>
</gene>
<comment type="caution">
    <text evidence="1">The sequence shown here is derived from an EMBL/GenBank/DDBJ whole genome shotgun (WGS) entry which is preliminary data.</text>
</comment>
<sequence length="269" mass="30791">MTEIVPFDSKSSRDRVLAAVQSERWLPILQSPFDFREEDPRFAEALKSAMEIFGRLAVTLHAAYEEACRPGFPLLLSDRSKSEVQYAIANTESGFYHLVFFQGEEKHKQRFCSVAKVVLAPELALEVAKKKFLYHSKTEKDRALQDGSARQVYLEYFEDSSWIKGVAHSILVVFNRDHQIRSISAVYSSGAFQSYRLFGDRDFRIGYIQPSNVNRIYNLEVAEMITLNRDGVFRDDDGKTKKVDLSEELLEIASQLPMEHHIADRKVAG</sequence>
<organism evidence="1 2">
    <name type="scientific">Candidatus Daviesbacteria bacterium RIFCSPHIGHO2_01_FULL_40_11</name>
    <dbReference type="NCBI Taxonomy" id="1797762"/>
    <lineage>
        <taxon>Bacteria</taxon>
        <taxon>Candidatus Daviesiibacteriota</taxon>
    </lineage>
</organism>
<name>A0A1F5JJS2_9BACT</name>
<proteinExistence type="predicted"/>
<dbReference type="EMBL" id="MFCP01000015">
    <property type="protein sequence ID" value="OGE28808.1"/>
    <property type="molecule type" value="Genomic_DNA"/>
</dbReference>
<evidence type="ECO:0000313" key="2">
    <source>
        <dbReference type="Proteomes" id="UP000177555"/>
    </source>
</evidence>